<dbReference type="Pfam" id="PF07394">
    <property type="entry name" value="DUF1501"/>
    <property type="match status" value="1"/>
</dbReference>
<dbReference type="PANTHER" id="PTHR43737:SF1">
    <property type="entry name" value="DUF1501 DOMAIN-CONTAINING PROTEIN"/>
    <property type="match status" value="1"/>
</dbReference>
<organism evidence="1 2">
    <name type="scientific">Catenovulum maritimum</name>
    <dbReference type="NCBI Taxonomy" id="1513271"/>
    <lineage>
        <taxon>Bacteria</taxon>
        <taxon>Pseudomonadati</taxon>
        <taxon>Pseudomonadota</taxon>
        <taxon>Gammaproteobacteria</taxon>
        <taxon>Alteromonadales</taxon>
        <taxon>Alteromonadaceae</taxon>
        <taxon>Catenovulum</taxon>
    </lineage>
</organism>
<dbReference type="Gene3D" id="3.40.720.10">
    <property type="entry name" value="Alkaline Phosphatase, subunit A"/>
    <property type="match status" value="1"/>
</dbReference>
<proteinExistence type="predicted"/>
<evidence type="ECO:0000313" key="2">
    <source>
        <dbReference type="Proteomes" id="UP000037600"/>
    </source>
</evidence>
<reference evidence="1 2" key="1">
    <citation type="submission" date="2015-04" db="EMBL/GenBank/DDBJ databases">
        <title>Draft Genome Sequence of the Novel Agar-Digesting Marine Bacterium Q1.</title>
        <authorList>
            <person name="Li Y."/>
            <person name="Li D."/>
            <person name="Chen G."/>
            <person name="Du Z."/>
        </authorList>
    </citation>
    <scope>NUCLEOTIDE SEQUENCE [LARGE SCALE GENOMIC DNA]</scope>
    <source>
        <strain evidence="1 2">Q1</strain>
    </source>
</reference>
<dbReference type="PATRIC" id="fig|1513271.3.peg.2301"/>
<name>A0A0J8GWK6_9ALTE</name>
<keyword evidence="2" id="KW-1185">Reference proteome</keyword>
<evidence type="ECO:0000313" key="1">
    <source>
        <dbReference type="EMBL" id="KMT65053.1"/>
    </source>
</evidence>
<dbReference type="SUPFAM" id="SSF53649">
    <property type="entry name" value="Alkaline phosphatase-like"/>
    <property type="match status" value="1"/>
</dbReference>
<dbReference type="InterPro" id="IPR017850">
    <property type="entry name" value="Alkaline_phosphatase_core_sf"/>
</dbReference>
<comment type="caution">
    <text evidence="1">The sequence shown here is derived from an EMBL/GenBank/DDBJ whole genome shotgun (WGS) entry which is preliminary data.</text>
</comment>
<dbReference type="OrthoDB" id="9783759at2"/>
<dbReference type="AlphaFoldDB" id="A0A0J8GWK6"/>
<protein>
    <recommendedName>
        <fullName evidence="3">DUF1501 domain-containing protein</fullName>
    </recommendedName>
</protein>
<dbReference type="EMBL" id="LAZL01000016">
    <property type="protein sequence ID" value="KMT65053.1"/>
    <property type="molecule type" value="Genomic_DNA"/>
</dbReference>
<evidence type="ECO:0008006" key="3">
    <source>
        <dbReference type="Google" id="ProtNLM"/>
    </source>
</evidence>
<gene>
    <name evidence="1" type="ORF">XM47_11295</name>
</gene>
<sequence>MKNLLKQASELDRRQFILNTAKSLLGVSCASSLLAKPSFAQSTSSIYSGPQAKNVIYLYMSGGMSHLDTFDLKQGRPEQGPVKGIKTNVVGTRLSENLPQLAKHMNKMAVINSMFSNQGAHEEGRYFMHSSYTKRGTIQHPGLGSWLMKYDGNHNPNLPGVVHIGSVNPGSTQGFLEQKYAPLLIGDPEAGLQHSKIHKLFTEKEFANTQSLRQKLDQAFSAKYQQRKVSSYSEAYDDALRLMKSDDLDAFKVESEAQSTRDAYGKNSFGQGCLLARRLIERDVRFVEVTLGGWDTHTNNFERVAENSRILDQAMAALLGDLEQRGMLEETLVVLTTEFGRTPKINQNEGRDHNPTAFSSVLVGGGIQGGRFYGKSDEIGKSVADKRVTVPDFNATIAYALGLPIYDTIYSPTGRPFHIADKGQPILELFS</sequence>
<dbReference type="InterPro" id="IPR010869">
    <property type="entry name" value="DUF1501"/>
</dbReference>
<dbReference type="STRING" id="1513271.XM47_11295"/>
<accession>A0A0J8GWK6</accession>
<dbReference type="PANTHER" id="PTHR43737">
    <property type="entry name" value="BLL7424 PROTEIN"/>
    <property type="match status" value="1"/>
</dbReference>
<dbReference type="RefSeq" id="WP_048692558.1">
    <property type="nucleotide sequence ID" value="NZ_KQ130491.1"/>
</dbReference>
<dbReference type="Proteomes" id="UP000037600">
    <property type="component" value="Unassembled WGS sequence"/>
</dbReference>